<keyword evidence="5" id="KW-0539">Nucleus</keyword>
<organism evidence="7 8">
    <name type="scientific">Pomacea canaliculata</name>
    <name type="common">Golden apple snail</name>
    <dbReference type="NCBI Taxonomy" id="400727"/>
    <lineage>
        <taxon>Eukaryota</taxon>
        <taxon>Metazoa</taxon>
        <taxon>Spiralia</taxon>
        <taxon>Lophotrochozoa</taxon>
        <taxon>Mollusca</taxon>
        <taxon>Gastropoda</taxon>
        <taxon>Caenogastropoda</taxon>
        <taxon>Architaenioglossa</taxon>
        <taxon>Ampullarioidea</taxon>
        <taxon>Ampullariidae</taxon>
        <taxon>Pomacea</taxon>
    </lineage>
</organism>
<evidence type="ECO:0000256" key="6">
    <source>
        <dbReference type="SAM" id="MobiDB-lite"/>
    </source>
</evidence>
<feature type="region of interest" description="Disordered" evidence="6">
    <location>
        <begin position="200"/>
        <end position="238"/>
    </location>
</feature>
<protein>
    <recommendedName>
        <fullName evidence="9">BZIP domain-containing protein</fullName>
    </recommendedName>
</protein>
<evidence type="ECO:0000256" key="1">
    <source>
        <dbReference type="ARBA" id="ARBA00004123"/>
    </source>
</evidence>
<sequence length="537" mass="58505">MDFLYGHVRKLSDFEEPDMTDILESDMFQSSGMGNDSYMDNDWLNSLFDDPVLNDKMMTEAVQPPCIKSEHSYSITNSDHNPASPLPLGKLEDMDSDMFSSSSNLDVIQKSQLIQAAATASQSYKSEQLKTDPLLATTTACVTSTTSARPTTILLTTTTSSTTSHAFSHCSQPVFPSTLQIKQEPVDSFDMLQDHTVSMDSVMLPPTPPSSAGSDSDGSQSPQRSAPNSPQRQSPMPQSGVLILTEEEKRTLISEGYPIPTKLPLTKQEEKNLKKVRRKIKNKVWKICMCSTVYFSTRESKKKERIPGGIREKKVESLENNNRSLLGQLQKLQALVGRMPKPSAASATQTGTVLMVLVLCFAVFLGGFGPTSLNIGYTGAGPSTLVFQQPSPLRPQPNMGPGVVRAQDTSDAYATPNLKSRVLMSLARDEVDDWCNDYRPLFPWQQDQSCPMDAGPEDAEASTGLAEPGPENMMPTVPGSFIDSKPMDIAVVTVAVGAAQVNSTESAEEYQALMHPDIAVSPMLSHLANFTAELETA</sequence>
<name>A0A2T7P6M3_POMCA</name>
<evidence type="ECO:0000256" key="2">
    <source>
        <dbReference type="ARBA" id="ARBA00023015"/>
    </source>
</evidence>
<keyword evidence="3" id="KW-0238">DNA-binding</keyword>
<comment type="caution">
    <text evidence="7">The sequence shown here is derived from an EMBL/GenBank/DDBJ whole genome shotgun (WGS) entry which is preliminary data.</text>
</comment>
<evidence type="ECO:0000256" key="5">
    <source>
        <dbReference type="ARBA" id="ARBA00023242"/>
    </source>
</evidence>
<dbReference type="GO" id="GO:0035497">
    <property type="term" value="F:cAMP response element binding"/>
    <property type="evidence" value="ECO:0007669"/>
    <property type="project" value="TreeGrafter"/>
</dbReference>
<evidence type="ECO:0000313" key="8">
    <source>
        <dbReference type="Proteomes" id="UP000245119"/>
    </source>
</evidence>
<accession>A0A2T7P6M3</accession>
<dbReference type="GO" id="GO:0000981">
    <property type="term" value="F:DNA-binding transcription factor activity, RNA polymerase II-specific"/>
    <property type="evidence" value="ECO:0007669"/>
    <property type="project" value="TreeGrafter"/>
</dbReference>
<dbReference type="AlphaFoldDB" id="A0A2T7P6M3"/>
<keyword evidence="8" id="KW-1185">Reference proteome</keyword>
<feature type="compositionally biased region" description="Polar residues" evidence="6">
    <location>
        <begin position="226"/>
        <end position="237"/>
    </location>
</feature>
<dbReference type="PANTHER" id="PTHR46004:SF3">
    <property type="entry name" value="CYCLIC AMP RESPONSE ELEMENT-BINDING PROTEIN A"/>
    <property type="match status" value="1"/>
</dbReference>
<evidence type="ECO:0000256" key="4">
    <source>
        <dbReference type="ARBA" id="ARBA00023163"/>
    </source>
</evidence>
<dbReference type="EMBL" id="PZQS01000006">
    <property type="protein sequence ID" value="PVD29082.1"/>
    <property type="molecule type" value="Genomic_DNA"/>
</dbReference>
<dbReference type="PANTHER" id="PTHR46004">
    <property type="entry name" value="CYCLIC AMP RESPONSE ELEMENT-BINDING PROTEIN A"/>
    <property type="match status" value="1"/>
</dbReference>
<dbReference type="Proteomes" id="UP000245119">
    <property type="component" value="Linkage Group LG6"/>
</dbReference>
<proteinExistence type="predicted"/>
<dbReference type="STRING" id="400727.A0A2T7P6M3"/>
<comment type="subcellular location">
    <subcellularLocation>
        <location evidence="1">Nucleus</location>
    </subcellularLocation>
</comment>
<evidence type="ECO:0008006" key="9">
    <source>
        <dbReference type="Google" id="ProtNLM"/>
    </source>
</evidence>
<dbReference type="GO" id="GO:0005634">
    <property type="term" value="C:nucleus"/>
    <property type="evidence" value="ECO:0007669"/>
    <property type="project" value="UniProtKB-SubCell"/>
</dbReference>
<feature type="compositionally biased region" description="Low complexity" evidence="6">
    <location>
        <begin position="210"/>
        <end position="225"/>
    </location>
</feature>
<evidence type="ECO:0000313" key="7">
    <source>
        <dbReference type="EMBL" id="PVD29082.1"/>
    </source>
</evidence>
<keyword evidence="4" id="KW-0804">Transcription</keyword>
<reference evidence="7 8" key="1">
    <citation type="submission" date="2018-04" db="EMBL/GenBank/DDBJ databases">
        <title>The genome of golden apple snail Pomacea canaliculata provides insight into stress tolerance and invasive adaptation.</title>
        <authorList>
            <person name="Liu C."/>
            <person name="Liu B."/>
            <person name="Ren Y."/>
            <person name="Zhang Y."/>
            <person name="Wang H."/>
            <person name="Li S."/>
            <person name="Jiang F."/>
            <person name="Yin L."/>
            <person name="Zhang G."/>
            <person name="Qian W."/>
            <person name="Fan W."/>
        </authorList>
    </citation>
    <scope>NUCLEOTIDE SEQUENCE [LARGE SCALE GENOMIC DNA]</scope>
    <source>
        <strain evidence="7">SZHN2017</strain>
        <tissue evidence="7">Muscle</tissue>
    </source>
</reference>
<dbReference type="OrthoDB" id="674948at2759"/>
<feature type="region of interest" description="Disordered" evidence="6">
    <location>
        <begin position="450"/>
        <end position="472"/>
    </location>
</feature>
<keyword evidence="2" id="KW-0805">Transcription regulation</keyword>
<gene>
    <name evidence="7" type="ORF">C0Q70_11679</name>
</gene>
<evidence type="ECO:0000256" key="3">
    <source>
        <dbReference type="ARBA" id="ARBA00023125"/>
    </source>
</evidence>